<feature type="chain" id="PRO_5044787618" evidence="1">
    <location>
        <begin position="25"/>
        <end position="266"/>
    </location>
</feature>
<comment type="caution">
    <text evidence="2">The sequence shown here is derived from an EMBL/GenBank/DDBJ whole genome shotgun (WGS) entry which is preliminary data.</text>
</comment>
<dbReference type="EMBL" id="JALLPB020000401">
    <property type="protein sequence ID" value="KAL3809494.1"/>
    <property type="molecule type" value="Genomic_DNA"/>
</dbReference>
<feature type="signal peptide" evidence="1">
    <location>
        <begin position="1"/>
        <end position="24"/>
    </location>
</feature>
<reference evidence="2 3" key="1">
    <citation type="submission" date="2024-10" db="EMBL/GenBank/DDBJ databases">
        <title>Updated reference genomes for cyclostephanoid diatoms.</title>
        <authorList>
            <person name="Roberts W.R."/>
            <person name="Alverson A.J."/>
        </authorList>
    </citation>
    <scope>NUCLEOTIDE SEQUENCE [LARGE SCALE GENOMIC DNA]</scope>
    <source>
        <strain evidence="2 3">AJA228-03</strain>
    </source>
</reference>
<evidence type="ECO:0000313" key="2">
    <source>
        <dbReference type="EMBL" id="KAL3809494.1"/>
    </source>
</evidence>
<protein>
    <submittedName>
        <fullName evidence="2">Uncharacterized protein</fullName>
    </submittedName>
</protein>
<dbReference type="Proteomes" id="UP001530377">
    <property type="component" value="Unassembled WGS sequence"/>
</dbReference>
<sequence>MTKKNILLRLAYVSALVGSGGTCAFRPPRHNDGGIITPPNGGARAGSSAVSARTLMSFPSWSSTSLGMAPRFDKSSQKWLITDPETEGPSAGYNIIGSLYRAGPVPFIQRIVNAESYEQAVLKYMAQEGCDRIEAQGNMDAYLENPQDWTYQKMQERSGGAPKKDYANANMQPGQIVLSTMWACVVVVFTYDLVTGVAEGRYGRAVGSPPTDLLHGNLRLSAYCFHNDDTDDAVDDEKVDDLERVYRRRHETHRKHQLLAAAMSSE</sequence>
<keyword evidence="1" id="KW-0732">Signal</keyword>
<keyword evidence="3" id="KW-1185">Reference proteome</keyword>
<accession>A0ABD3R974</accession>
<dbReference type="AlphaFoldDB" id="A0ABD3R974"/>
<gene>
    <name evidence="2" type="ORF">ACHAXA_007965</name>
</gene>
<evidence type="ECO:0000256" key="1">
    <source>
        <dbReference type="SAM" id="SignalP"/>
    </source>
</evidence>
<name>A0ABD3R974_9STRA</name>
<organism evidence="2 3">
    <name type="scientific">Cyclostephanos tholiformis</name>
    <dbReference type="NCBI Taxonomy" id="382380"/>
    <lineage>
        <taxon>Eukaryota</taxon>
        <taxon>Sar</taxon>
        <taxon>Stramenopiles</taxon>
        <taxon>Ochrophyta</taxon>
        <taxon>Bacillariophyta</taxon>
        <taxon>Coscinodiscophyceae</taxon>
        <taxon>Thalassiosirophycidae</taxon>
        <taxon>Stephanodiscales</taxon>
        <taxon>Stephanodiscaceae</taxon>
        <taxon>Cyclostephanos</taxon>
    </lineage>
</organism>
<evidence type="ECO:0000313" key="3">
    <source>
        <dbReference type="Proteomes" id="UP001530377"/>
    </source>
</evidence>
<proteinExistence type="predicted"/>